<sequence length="200" mass="22915">MPFDGNGLFAMESIKKGGFVGEYTGEVVPEKEADRRVANYDSSLSFLFEINATHEIDSTQYGNKTRYLNHSKLEPNCEPKVLLVNGMHRIAFRALEDIEPGQELLFNYGETFFQFEAVERQGAAERRLIKDNLRRLKGTRTESDLEGEDETPSDSHDDRRPEIPTKRFLRLQSRRIRAMVPDSDEESSDDPVAAQIQRES</sequence>
<evidence type="ECO:0000256" key="3">
    <source>
        <dbReference type="SAM" id="MobiDB-lite"/>
    </source>
</evidence>
<dbReference type="GO" id="GO:0046976">
    <property type="term" value="F:histone H3K27 methyltransferase activity"/>
    <property type="evidence" value="ECO:0007669"/>
    <property type="project" value="TreeGrafter"/>
</dbReference>
<dbReference type="GO" id="GO:0031507">
    <property type="term" value="P:heterochromatin formation"/>
    <property type="evidence" value="ECO:0007669"/>
    <property type="project" value="TreeGrafter"/>
</dbReference>
<organism evidence="5 6">
    <name type="scientific">Orbilia javanica</name>
    <dbReference type="NCBI Taxonomy" id="47235"/>
    <lineage>
        <taxon>Eukaryota</taxon>
        <taxon>Fungi</taxon>
        <taxon>Dikarya</taxon>
        <taxon>Ascomycota</taxon>
        <taxon>Pezizomycotina</taxon>
        <taxon>Orbiliomycetes</taxon>
        <taxon>Orbiliales</taxon>
        <taxon>Orbiliaceae</taxon>
        <taxon>Orbilia</taxon>
    </lineage>
</organism>
<dbReference type="PANTHER" id="PTHR45747:SF4">
    <property type="entry name" value="HISTONE-LYSINE N-METHYLTRANSFERASE E(Z)"/>
    <property type="match status" value="1"/>
</dbReference>
<evidence type="ECO:0000256" key="2">
    <source>
        <dbReference type="ARBA" id="ARBA00023163"/>
    </source>
</evidence>
<keyword evidence="2" id="KW-0804">Transcription</keyword>
<feature type="compositionally biased region" description="Basic and acidic residues" evidence="3">
    <location>
        <begin position="153"/>
        <end position="165"/>
    </location>
</feature>
<dbReference type="InterPro" id="IPR046341">
    <property type="entry name" value="SET_dom_sf"/>
</dbReference>
<evidence type="ECO:0000313" key="5">
    <source>
        <dbReference type="EMBL" id="KAK6333118.1"/>
    </source>
</evidence>
<proteinExistence type="predicted"/>
<evidence type="ECO:0000259" key="4">
    <source>
        <dbReference type="PROSITE" id="PS50280"/>
    </source>
</evidence>
<protein>
    <recommendedName>
        <fullName evidence="4">SET domain-containing protein</fullName>
    </recommendedName>
</protein>
<dbReference type="SUPFAM" id="SSF82199">
    <property type="entry name" value="SET domain"/>
    <property type="match status" value="1"/>
</dbReference>
<feature type="compositionally biased region" description="Basic residues" evidence="3">
    <location>
        <begin position="167"/>
        <end position="177"/>
    </location>
</feature>
<feature type="region of interest" description="Disordered" evidence="3">
    <location>
        <begin position="140"/>
        <end position="200"/>
    </location>
</feature>
<gene>
    <name evidence="5" type="ORF">TWF718_010941</name>
</gene>
<dbReference type="Proteomes" id="UP001313282">
    <property type="component" value="Unassembled WGS sequence"/>
</dbReference>
<evidence type="ECO:0000313" key="6">
    <source>
        <dbReference type="Proteomes" id="UP001313282"/>
    </source>
</evidence>
<dbReference type="InterPro" id="IPR045318">
    <property type="entry name" value="EZH1/2-like"/>
</dbReference>
<dbReference type="InterPro" id="IPR001214">
    <property type="entry name" value="SET_dom"/>
</dbReference>
<keyword evidence="1" id="KW-0805">Transcription regulation</keyword>
<reference evidence="5 6" key="1">
    <citation type="submission" date="2019-10" db="EMBL/GenBank/DDBJ databases">
        <authorList>
            <person name="Palmer J.M."/>
        </authorList>
    </citation>
    <scope>NUCLEOTIDE SEQUENCE [LARGE SCALE GENOMIC DNA]</scope>
    <source>
        <strain evidence="5 6">TWF718</strain>
    </source>
</reference>
<name>A0AAN8RC33_9PEZI</name>
<dbReference type="PROSITE" id="PS50280">
    <property type="entry name" value="SET"/>
    <property type="match status" value="1"/>
</dbReference>
<comment type="caution">
    <text evidence="5">The sequence shown here is derived from an EMBL/GenBank/DDBJ whole genome shotgun (WGS) entry which is preliminary data.</text>
</comment>
<dbReference type="EMBL" id="JAVHNR010000009">
    <property type="protein sequence ID" value="KAK6333118.1"/>
    <property type="molecule type" value="Genomic_DNA"/>
</dbReference>
<feature type="domain" description="SET" evidence="4">
    <location>
        <begin position="1"/>
        <end position="109"/>
    </location>
</feature>
<dbReference type="Gene3D" id="2.170.270.10">
    <property type="entry name" value="SET domain"/>
    <property type="match status" value="1"/>
</dbReference>
<dbReference type="GO" id="GO:0005634">
    <property type="term" value="C:nucleus"/>
    <property type="evidence" value="ECO:0007669"/>
    <property type="project" value="TreeGrafter"/>
</dbReference>
<dbReference type="GO" id="GO:0003682">
    <property type="term" value="F:chromatin binding"/>
    <property type="evidence" value="ECO:0007669"/>
    <property type="project" value="TreeGrafter"/>
</dbReference>
<evidence type="ECO:0000256" key="1">
    <source>
        <dbReference type="ARBA" id="ARBA00023015"/>
    </source>
</evidence>
<accession>A0AAN8RC33</accession>
<dbReference type="SMART" id="SM00317">
    <property type="entry name" value="SET"/>
    <property type="match status" value="1"/>
</dbReference>
<dbReference type="PANTHER" id="PTHR45747">
    <property type="entry name" value="HISTONE-LYSINE N-METHYLTRANSFERASE E(Z)"/>
    <property type="match status" value="1"/>
</dbReference>
<dbReference type="Pfam" id="PF00856">
    <property type="entry name" value="SET"/>
    <property type="match status" value="1"/>
</dbReference>
<keyword evidence="6" id="KW-1185">Reference proteome</keyword>
<dbReference type="AlphaFoldDB" id="A0AAN8RC33"/>